<dbReference type="Pfam" id="PF23559">
    <property type="entry name" value="WHD_DRP"/>
    <property type="match status" value="1"/>
</dbReference>
<dbReference type="InterPro" id="IPR002182">
    <property type="entry name" value="NB-ARC"/>
</dbReference>
<feature type="domain" description="Disease resistance protein winged helix" evidence="9">
    <location>
        <begin position="441"/>
        <end position="508"/>
    </location>
</feature>
<dbReference type="Gene3D" id="3.40.50.300">
    <property type="entry name" value="P-loop containing nucleotide triphosphate hydrolases"/>
    <property type="match status" value="1"/>
</dbReference>
<proteinExistence type="inferred from homology"/>
<keyword evidence="12" id="KW-1185">Reference proteome</keyword>
<dbReference type="GO" id="GO:0005524">
    <property type="term" value="F:ATP binding"/>
    <property type="evidence" value="ECO:0007669"/>
    <property type="project" value="UniProtKB-KW"/>
</dbReference>
<dbReference type="InterPro" id="IPR036388">
    <property type="entry name" value="WH-like_DNA-bd_sf"/>
</dbReference>
<dbReference type="Pfam" id="PF23598">
    <property type="entry name" value="LRR_14"/>
    <property type="match status" value="1"/>
</dbReference>
<evidence type="ECO:0000259" key="7">
    <source>
        <dbReference type="Pfam" id="PF00931"/>
    </source>
</evidence>
<dbReference type="Gene3D" id="1.10.8.430">
    <property type="entry name" value="Helical domain of apoptotic protease-activating factors"/>
    <property type="match status" value="1"/>
</dbReference>
<dbReference type="InterPro" id="IPR041118">
    <property type="entry name" value="Rx_N"/>
</dbReference>
<dbReference type="InterPro" id="IPR038005">
    <property type="entry name" value="RX-like_CC"/>
</dbReference>
<dbReference type="InterPro" id="IPR042197">
    <property type="entry name" value="Apaf_helical"/>
</dbReference>
<dbReference type="FunFam" id="3.40.50.300:FF:001091">
    <property type="entry name" value="Probable disease resistance protein At1g61300"/>
    <property type="match status" value="1"/>
</dbReference>
<dbReference type="GO" id="GO:0042742">
    <property type="term" value="P:defense response to bacterium"/>
    <property type="evidence" value="ECO:0007669"/>
    <property type="project" value="UniProtKB-ARBA"/>
</dbReference>
<dbReference type="InterPro" id="IPR032675">
    <property type="entry name" value="LRR_dom_sf"/>
</dbReference>
<evidence type="ECO:0000256" key="6">
    <source>
        <dbReference type="ARBA" id="ARBA00022840"/>
    </source>
</evidence>
<evidence type="ECO:0000256" key="1">
    <source>
        <dbReference type="ARBA" id="ARBA00008894"/>
    </source>
</evidence>
<evidence type="ECO:0000256" key="5">
    <source>
        <dbReference type="ARBA" id="ARBA00022821"/>
    </source>
</evidence>
<evidence type="ECO:0000256" key="4">
    <source>
        <dbReference type="ARBA" id="ARBA00022741"/>
    </source>
</evidence>
<gene>
    <name evidence="11" type="ORF">Cni_G07945</name>
</gene>
<sequence length="1082" mass="123727">MAMIVDAVVGVFLDKLTDLIQDRVVMMLEVGEELQLLKANVEIVICVLKEADQRKRIEDQAINSWLNDLKDIMYDADDIIDLCRACQDGGSSTHNLEGRSKVRFCLPLRSCLGISTTTGTSSSSSMSIPFRYRIGTEIRSLNKRLEALRNRDLRLQLTAVIPMASPSVIDRQSFPIVDPDIVAASIDVDTTRLVEMLNDHSEQGCRVLAITGMGGIGKTTLAQNIFNDPSIKGKHEITTWLCVSQKFSERDLLKQMIREAGKDHGPAAEKPELARMLRKAVEGKSVFLVLDDVWQADVWDNLLRILLSGGEAIRRVLVTTRDENVAKKMGAEHIHRVKLLSHDQGWELLCRSSLLQGEGEIQSLKDVGSQIVKKCKGLPLAIKTVGGLLRTKEKRPREWEKVLKNSAWNSSELPEELRGALYLSYEDLPSHLKQCFLYFALFPEDYDFRMDSLVKFWVAEGFVVKDGDNMLEETAIEYYEELLRRCILEPSPIFSDYCKMHDLLRYLAVFLAEYECFFGDEGEIKLSAKQKLRRLSLRAKEQESEAGIPEFVLEQNCLRTLIILKSPTRIQNDLFVRLRRLRVLLFQGTETESIPDSIGNLVHLRYLNLSYTRISKLPETIVRLSNLQVLILCSCVNLASLPHCITRLHNLRCLDIRHTPLEHLPQGICQLQQLNELSWFLISDQDQDDVGVNAQARGLEELKSLKLVRILSIEKIERAMQKLEKISDVTSVLSDKPHLRDLELVCTKRAVEEEPYTEEEMIQIEHVFSKLCPPPCLDQLRIFNYFGRVRPSWMRSSYLGTCLPYLTYLSLVNCASFLQLPPLGELPNLQTLFIKGANAVVRIGPEFLGNGASWYHSETSIAFPKLNKLHIKDMPKWEEWSLYREGEEVDYDDSRATTTLNRLLVLPHLEELMIKNCPKLRSLPPYLDQATKMKYLFIEGAKELKVIENLPNLSGLLEVKNSPSLERISNLPAVERLFLVECPSVRCVENLDVLKILYVEDEGTDHLPEWLSSLALRRNHHNNIFSVTAKSKNVGVVERCREGGDDWHNVQQIFDILVYADTEKERFRVLHRKKPFYYDTPL</sequence>
<keyword evidence="2" id="KW-0433">Leucine-rich repeat</keyword>
<dbReference type="SUPFAM" id="SSF52058">
    <property type="entry name" value="L domain-like"/>
    <property type="match status" value="1"/>
</dbReference>
<evidence type="ECO:0000313" key="12">
    <source>
        <dbReference type="Proteomes" id="UP001327560"/>
    </source>
</evidence>
<dbReference type="Proteomes" id="UP001327560">
    <property type="component" value="Chromosome 2"/>
</dbReference>
<organism evidence="11 12">
    <name type="scientific">Canna indica</name>
    <name type="common">Indian-shot</name>
    <dbReference type="NCBI Taxonomy" id="4628"/>
    <lineage>
        <taxon>Eukaryota</taxon>
        <taxon>Viridiplantae</taxon>
        <taxon>Streptophyta</taxon>
        <taxon>Embryophyta</taxon>
        <taxon>Tracheophyta</taxon>
        <taxon>Spermatophyta</taxon>
        <taxon>Magnoliopsida</taxon>
        <taxon>Liliopsida</taxon>
        <taxon>Zingiberales</taxon>
        <taxon>Cannaceae</taxon>
        <taxon>Canna</taxon>
    </lineage>
</organism>
<keyword evidence="4" id="KW-0547">Nucleotide-binding</keyword>
<dbReference type="Pfam" id="PF00931">
    <property type="entry name" value="NB-ARC"/>
    <property type="match status" value="1"/>
</dbReference>
<evidence type="ECO:0000259" key="10">
    <source>
        <dbReference type="Pfam" id="PF23598"/>
    </source>
</evidence>
<dbReference type="PRINTS" id="PR00364">
    <property type="entry name" value="DISEASERSIST"/>
</dbReference>
<dbReference type="FunFam" id="1.10.10.10:FF:000322">
    <property type="entry name" value="Probable disease resistance protein At1g63360"/>
    <property type="match status" value="1"/>
</dbReference>
<keyword evidence="3" id="KW-0677">Repeat</keyword>
<protein>
    <submittedName>
        <fullName evidence="11">Disease resistance protein RGA4</fullName>
    </submittedName>
</protein>
<feature type="domain" description="NB-ARC" evidence="7">
    <location>
        <begin position="191"/>
        <end position="352"/>
    </location>
</feature>
<dbReference type="PANTHER" id="PTHR36766">
    <property type="entry name" value="PLANT BROAD-SPECTRUM MILDEW RESISTANCE PROTEIN RPW8"/>
    <property type="match status" value="1"/>
</dbReference>
<keyword evidence="5" id="KW-0611">Plant defense</keyword>
<dbReference type="SMART" id="SM00369">
    <property type="entry name" value="LRR_TYP"/>
    <property type="match status" value="3"/>
</dbReference>
<feature type="domain" description="Disease resistance R13L4/SHOC-2-like LRR" evidence="10">
    <location>
        <begin position="558"/>
        <end position="872"/>
    </location>
</feature>
<dbReference type="SUPFAM" id="SSF52540">
    <property type="entry name" value="P-loop containing nucleoside triphosphate hydrolases"/>
    <property type="match status" value="1"/>
</dbReference>
<dbReference type="Pfam" id="PF18052">
    <property type="entry name" value="Rx_N"/>
    <property type="match status" value="1"/>
</dbReference>
<dbReference type="Gene3D" id="1.10.10.10">
    <property type="entry name" value="Winged helix-like DNA-binding domain superfamily/Winged helix DNA-binding domain"/>
    <property type="match status" value="1"/>
</dbReference>
<dbReference type="CDD" id="cd14798">
    <property type="entry name" value="RX-CC_like"/>
    <property type="match status" value="1"/>
</dbReference>
<evidence type="ECO:0000256" key="3">
    <source>
        <dbReference type="ARBA" id="ARBA00022737"/>
    </source>
</evidence>
<dbReference type="InterPro" id="IPR058922">
    <property type="entry name" value="WHD_DRP"/>
</dbReference>
<evidence type="ECO:0000256" key="2">
    <source>
        <dbReference type="ARBA" id="ARBA00022614"/>
    </source>
</evidence>
<dbReference type="Gene3D" id="1.20.5.4130">
    <property type="match status" value="1"/>
</dbReference>
<keyword evidence="6" id="KW-0067">ATP-binding</keyword>
<dbReference type="GO" id="GO:0002758">
    <property type="term" value="P:innate immune response-activating signaling pathway"/>
    <property type="evidence" value="ECO:0007669"/>
    <property type="project" value="UniProtKB-ARBA"/>
</dbReference>
<dbReference type="PANTHER" id="PTHR36766:SF70">
    <property type="entry name" value="DISEASE RESISTANCE PROTEIN RGA4"/>
    <property type="match status" value="1"/>
</dbReference>
<dbReference type="InterPro" id="IPR027417">
    <property type="entry name" value="P-loop_NTPase"/>
</dbReference>
<comment type="similarity">
    <text evidence="1">Belongs to the disease resistance NB-LRR family.</text>
</comment>
<dbReference type="InterPro" id="IPR055414">
    <property type="entry name" value="LRR_R13L4/SHOC2-like"/>
</dbReference>
<evidence type="ECO:0000313" key="11">
    <source>
        <dbReference type="EMBL" id="WOK99233.1"/>
    </source>
</evidence>
<dbReference type="Gene3D" id="3.80.10.10">
    <property type="entry name" value="Ribonuclease Inhibitor"/>
    <property type="match status" value="2"/>
</dbReference>
<dbReference type="InterPro" id="IPR003591">
    <property type="entry name" value="Leu-rich_rpt_typical-subtyp"/>
</dbReference>
<accession>A0AAQ3Q6A9</accession>
<reference evidence="11 12" key="1">
    <citation type="submission" date="2023-10" db="EMBL/GenBank/DDBJ databases">
        <title>Chromosome-scale genome assembly provides insights into flower coloration mechanisms of Canna indica.</title>
        <authorList>
            <person name="Li C."/>
        </authorList>
    </citation>
    <scope>NUCLEOTIDE SEQUENCE [LARGE SCALE GENOMIC DNA]</scope>
    <source>
        <tissue evidence="11">Flower</tissue>
    </source>
</reference>
<feature type="domain" description="Disease resistance N-terminal" evidence="8">
    <location>
        <begin position="8"/>
        <end position="94"/>
    </location>
</feature>
<dbReference type="GO" id="GO:0043531">
    <property type="term" value="F:ADP binding"/>
    <property type="evidence" value="ECO:0007669"/>
    <property type="project" value="InterPro"/>
</dbReference>
<dbReference type="AlphaFoldDB" id="A0AAQ3Q6A9"/>
<evidence type="ECO:0000259" key="8">
    <source>
        <dbReference type="Pfam" id="PF18052"/>
    </source>
</evidence>
<evidence type="ECO:0000259" key="9">
    <source>
        <dbReference type="Pfam" id="PF23559"/>
    </source>
</evidence>
<dbReference type="GO" id="GO:0009626">
    <property type="term" value="P:plant-type hypersensitive response"/>
    <property type="evidence" value="ECO:0007669"/>
    <property type="project" value="UniProtKB-ARBA"/>
</dbReference>
<dbReference type="EMBL" id="CP136891">
    <property type="protein sequence ID" value="WOK99233.1"/>
    <property type="molecule type" value="Genomic_DNA"/>
</dbReference>
<name>A0AAQ3Q6A9_9LILI</name>